<evidence type="ECO:0000259" key="9">
    <source>
        <dbReference type="PROSITE" id="PS50011"/>
    </source>
</evidence>
<keyword evidence="4 7" id="KW-0547">Nucleotide-binding</keyword>
<keyword evidence="3" id="KW-0808">Transferase</keyword>
<dbReference type="PROSITE" id="PS00107">
    <property type="entry name" value="PROTEIN_KINASE_ATP"/>
    <property type="match status" value="1"/>
</dbReference>
<dbReference type="EMBL" id="AP018365">
    <property type="protein sequence ID" value="BBB01747.1"/>
    <property type="molecule type" value="Genomic_DNA"/>
</dbReference>
<dbReference type="GO" id="GO:0004674">
    <property type="term" value="F:protein serine/threonine kinase activity"/>
    <property type="evidence" value="ECO:0007669"/>
    <property type="project" value="UniProtKB-KW"/>
</dbReference>
<dbReference type="PANTHER" id="PTHR46082:SF6">
    <property type="entry name" value="AAA+ ATPASE DOMAIN-CONTAINING PROTEIN-RELATED"/>
    <property type="match status" value="1"/>
</dbReference>
<dbReference type="InterPro" id="IPR017441">
    <property type="entry name" value="Protein_kinase_ATP_BS"/>
</dbReference>
<keyword evidence="6 7" id="KW-0067">ATP-binding</keyword>
<dbReference type="Gene3D" id="3.30.200.20">
    <property type="entry name" value="Phosphorylase Kinase, domain 1"/>
    <property type="match status" value="1"/>
</dbReference>
<protein>
    <recommendedName>
        <fullName evidence="1">non-specific serine/threonine protein kinase</fullName>
        <ecNumber evidence="1">2.7.11.1</ecNumber>
    </recommendedName>
</protein>
<reference evidence="10 11" key="2">
    <citation type="journal article" date="2011" name="J. Antibiot.">
        <title>Furaquinocins I and J: novel polyketide isoprenoid hybrid compounds from Streptomyces reveromyceticus SN-593.</title>
        <authorList>
            <person name="Panthee S."/>
            <person name="Takahashi S."/>
            <person name="Takagi H."/>
            <person name="Nogawa T."/>
            <person name="Oowada E."/>
            <person name="Uramoto M."/>
            <person name="Osada H."/>
        </authorList>
    </citation>
    <scope>NUCLEOTIDE SEQUENCE [LARGE SCALE GENOMIC DNA]</scope>
    <source>
        <strain evidence="10 11">SN-593</strain>
    </source>
</reference>
<proteinExistence type="predicted"/>
<evidence type="ECO:0000313" key="10">
    <source>
        <dbReference type="EMBL" id="BBB01747.1"/>
    </source>
</evidence>
<sequence length="774" mass="83412">MEAGHQNGQYGPGGAAPPAGAGSGTATGTAAGTGRSTARGAGTGTVGEGAAEPDGGREDTKLIQGRYRLHELIGRGGMGEVWRALDESLGRRVAVKCLKPMGHSGDAGFTRVLQERFRREARVAAALQHRGITVVHDFGEHDGLLFLVMELLDGRNLLQILDDARRHPLPVPDITDIAEQVAAALAYTHAQGVVHRDLKPANIMRLTDGAVKICDFGIARLGHDIGFTSRLTGTGVAMGTPHYMSPEQIGNSAVDQRSDLYSLGCVLYELATGHPPFDLGDAWSILVGHRDSAPPPPRAERPELPVDLERLILDLLAKDPEDRPQDAADVAGRLKAMSAAERASVRTGGAVPDWARTLTTGPQARSTRARPVAADARHELTGAWSTRTVTASADPATLAELAARQAEADDLGRIGNWQQSYELHTAVATARDRAQGTEHPDTLSSRHEAAYCLTRLGRAEEALRLYAYVAEVRRRVLGPDDPDTLAARHEAAYALGALGRHLEAHREFSAVLDARERTVGPEHPDTLRCKHNLAYNLAELGRTQEAYTTAVEVADARSRVLGAEHPETLGTRFEVGFTLGRAGRWAEALEVYREVGAVRTRVLGAEHPATLAVRYETGICLTRLGRASDALQLYEDLVAALTRTAGSGDEETLRARQALGVNLGRLGQWDRALAEARDVAAVRQRVLGADHPDTLVSKREIAVCLGWLGRWGDALGVYREVATAREAVLGPDHPDTLTSRNDEARCLEHLGRTDEAQALYRRVATHSEDGPERL</sequence>
<dbReference type="Gene3D" id="1.10.510.10">
    <property type="entry name" value="Transferase(Phosphotransferase) domain 1"/>
    <property type="match status" value="1"/>
</dbReference>
<dbReference type="SUPFAM" id="SSF48452">
    <property type="entry name" value="TPR-like"/>
    <property type="match status" value="3"/>
</dbReference>
<evidence type="ECO:0000256" key="3">
    <source>
        <dbReference type="ARBA" id="ARBA00022679"/>
    </source>
</evidence>
<dbReference type="SUPFAM" id="SSF56112">
    <property type="entry name" value="Protein kinase-like (PK-like)"/>
    <property type="match status" value="1"/>
</dbReference>
<evidence type="ECO:0000256" key="2">
    <source>
        <dbReference type="ARBA" id="ARBA00022527"/>
    </source>
</evidence>
<feature type="compositionally biased region" description="Low complexity" evidence="8">
    <location>
        <begin position="16"/>
        <end position="40"/>
    </location>
</feature>
<dbReference type="FunFam" id="1.10.510.10:FF:000021">
    <property type="entry name" value="Serine/threonine protein kinase"/>
    <property type="match status" value="1"/>
</dbReference>
<dbReference type="KEGG" id="arev:RVR_9297"/>
<reference evidence="10 11" key="1">
    <citation type="journal article" date="2010" name="J. Bacteriol.">
        <title>Biochemical characterization of a novel indole prenyltransferase from Streptomyces sp. SN-593.</title>
        <authorList>
            <person name="Takahashi S."/>
            <person name="Takagi H."/>
            <person name="Toyoda A."/>
            <person name="Uramoto M."/>
            <person name="Nogawa T."/>
            <person name="Ueki M."/>
            <person name="Sakaki Y."/>
            <person name="Osada H."/>
        </authorList>
    </citation>
    <scope>NUCLEOTIDE SEQUENCE [LARGE SCALE GENOMIC DNA]</scope>
    <source>
        <strain evidence="10 11">SN-593</strain>
    </source>
</reference>
<dbReference type="SMART" id="SM00220">
    <property type="entry name" value="S_TKc"/>
    <property type="match status" value="1"/>
</dbReference>
<name>A0A7U3V013_9ACTN</name>
<dbReference type="InterPro" id="IPR011009">
    <property type="entry name" value="Kinase-like_dom_sf"/>
</dbReference>
<evidence type="ECO:0000313" key="11">
    <source>
        <dbReference type="Proteomes" id="UP000595703"/>
    </source>
</evidence>
<dbReference type="Pfam" id="PF13424">
    <property type="entry name" value="TPR_12"/>
    <property type="match status" value="3"/>
</dbReference>
<reference evidence="10 11" key="4">
    <citation type="journal article" date="2020" name="Sci. Rep.">
        <title>beta-carboline chemical signals induce reveromycin production through a LuxR family regulator in Streptomyces sp. SN-593.</title>
        <authorList>
            <person name="Panthee S."/>
            <person name="Kito N."/>
            <person name="Hayashi T."/>
            <person name="Shimizu T."/>
            <person name="Ishikawa J."/>
            <person name="Hamamoto H."/>
            <person name="Osada H."/>
            <person name="Takahashi S."/>
        </authorList>
    </citation>
    <scope>NUCLEOTIDE SEQUENCE [LARGE SCALE GENOMIC DNA]</scope>
    <source>
        <strain evidence="10 11">SN-593</strain>
    </source>
</reference>
<dbReference type="PANTHER" id="PTHR46082">
    <property type="entry name" value="ATP/GTP-BINDING PROTEIN-RELATED"/>
    <property type="match status" value="1"/>
</dbReference>
<evidence type="ECO:0000256" key="1">
    <source>
        <dbReference type="ARBA" id="ARBA00012513"/>
    </source>
</evidence>
<dbReference type="RefSeq" id="WP_237405116.1">
    <property type="nucleotide sequence ID" value="NZ_AP018365.1"/>
</dbReference>
<dbReference type="Proteomes" id="UP000595703">
    <property type="component" value="Chromosome"/>
</dbReference>
<dbReference type="GO" id="GO:0005524">
    <property type="term" value="F:ATP binding"/>
    <property type="evidence" value="ECO:0007669"/>
    <property type="project" value="UniProtKB-UniRule"/>
</dbReference>
<organism evidence="10 11">
    <name type="scientific">Actinacidiphila reveromycinica</name>
    <dbReference type="NCBI Taxonomy" id="659352"/>
    <lineage>
        <taxon>Bacteria</taxon>
        <taxon>Bacillati</taxon>
        <taxon>Actinomycetota</taxon>
        <taxon>Actinomycetes</taxon>
        <taxon>Kitasatosporales</taxon>
        <taxon>Streptomycetaceae</taxon>
        <taxon>Actinacidiphila</taxon>
    </lineage>
</organism>
<dbReference type="EC" id="2.7.11.1" evidence="1"/>
<dbReference type="InterPro" id="IPR011990">
    <property type="entry name" value="TPR-like_helical_dom_sf"/>
</dbReference>
<evidence type="ECO:0000256" key="4">
    <source>
        <dbReference type="ARBA" id="ARBA00022741"/>
    </source>
</evidence>
<feature type="compositionally biased region" description="Polar residues" evidence="8">
    <location>
        <begin position="357"/>
        <end position="366"/>
    </location>
</feature>
<evidence type="ECO:0000256" key="8">
    <source>
        <dbReference type="SAM" id="MobiDB-lite"/>
    </source>
</evidence>
<gene>
    <name evidence="10" type="ORF">RVR_9297</name>
</gene>
<dbReference type="Pfam" id="PF13374">
    <property type="entry name" value="TPR_10"/>
    <property type="match status" value="2"/>
</dbReference>
<dbReference type="InterPro" id="IPR053137">
    <property type="entry name" value="NLR-like"/>
</dbReference>
<keyword evidence="5 10" id="KW-0418">Kinase</keyword>
<feature type="region of interest" description="Disordered" evidence="8">
    <location>
        <begin position="1"/>
        <end position="61"/>
    </location>
</feature>
<evidence type="ECO:0000256" key="6">
    <source>
        <dbReference type="ARBA" id="ARBA00022840"/>
    </source>
</evidence>
<dbReference type="InterPro" id="IPR000719">
    <property type="entry name" value="Prot_kinase_dom"/>
</dbReference>
<feature type="binding site" evidence="7">
    <location>
        <position position="96"/>
    </location>
    <ligand>
        <name>ATP</name>
        <dbReference type="ChEBI" id="CHEBI:30616"/>
    </ligand>
</feature>
<reference evidence="10 11" key="3">
    <citation type="journal article" date="2011" name="Nat. Chem. Biol.">
        <title>Reveromycin A biosynthesis uses RevG and RevJ for stereospecific spiroacetal formation.</title>
        <authorList>
            <person name="Takahashi S."/>
            <person name="Toyoda A."/>
            <person name="Sekiyama Y."/>
            <person name="Takagi H."/>
            <person name="Nogawa T."/>
            <person name="Uramoto M."/>
            <person name="Suzuki R."/>
            <person name="Koshino H."/>
            <person name="Kumano T."/>
            <person name="Panthee S."/>
            <person name="Dairi T."/>
            <person name="Ishikawa J."/>
            <person name="Ikeda H."/>
            <person name="Sakaki Y."/>
            <person name="Osada H."/>
        </authorList>
    </citation>
    <scope>NUCLEOTIDE SEQUENCE [LARGE SCALE GENOMIC DNA]</scope>
    <source>
        <strain evidence="10 11">SN-593</strain>
    </source>
</reference>
<dbReference type="Pfam" id="PF00069">
    <property type="entry name" value="Pkinase"/>
    <property type="match status" value="1"/>
</dbReference>
<dbReference type="PROSITE" id="PS50011">
    <property type="entry name" value="PROTEIN_KINASE_DOM"/>
    <property type="match status" value="1"/>
</dbReference>
<keyword evidence="2 10" id="KW-0723">Serine/threonine-protein kinase</keyword>
<evidence type="ECO:0000256" key="5">
    <source>
        <dbReference type="ARBA" id="ARBA00022777"/>
    </source>
</evidence>
<dbReference type="AlphaFoldDB" id="A0A7U3V013"/>
<evidence type="ECO:0000256" key="7">
    <source>
        <dbReference type="PROSITE-ProRule" id="PRU10141"/>
    </source>
</evidence>
<accession>A0A7U3V013</accession>
<dbReference type="Gene3D" id="1.25.40.10">
    <property type="entry name" value="Tetratricopeptide repeat domain"/>
    <property type="match status" value="2"/>
</dbReference>
<feature type="domain" description="Protein kinase" evidence="9">
    <location>
        <begin position="67"/>
        <end position="337"/>
    </location>
</feature>
<feature type="region of interest" description="Disordered" evidence="8">
    <location>
        <begin position="347"/>
        <end position="373"/>
    </location>
</feature>
<dbReference type="CDD" id="cd14014">
    <property type="entry name" value="STKc_PknB_like"/>
    <property type="match status" value="1"/>
</dbReference>
<keyword evidence="11" id="KW-1185">Reference proteome</keyword>